<dbReference type="EMBL" id="SLUN01000084">
    <property type="protein sequence ID" value="TCL53495.1"/>
    <property type="molecule type" value="Genomic_DNA"/>
</dbReference>
<dbReference type="InterPro" id="IPR003346">
    <property type="entry name" value="Transposase_20"/>
</dbReference>
<accession>A0A4R1QMN3</accession>
<evidence type="ECO:0000313" key="3">
    <source>
        <dbReference type="EMBL" id="TCL53495.1"/>
    </source>
</evidence>
<dbReference type="AlphaFoldDB" id="A0A4R1QMN3"/>
<gene>
    <name evidence="3" type="ORF">EDC14_10841</name>
</gene>
<protein>
    <submittedName>
        <fullName evidence="3">Transposase</fullName>
    </submittedName>
</protein>
<dbReference type="GO" id="GO:0006313">
    <property type="term" value="P:DNA transposition"/>
    <property type="evidence" value="ECO:0007669"/>
    <property type="project" value="InterPro"/>
</dbReference>
<dbReference type="NCBIfam" id="NF033542">
    <property type="entry name" value="transpos_IS110"/>
    <property type="match status" value="1"/>
</dbReference>
<dbReference type="GO" id="GO:0003677">
    <property type="term" value="F:DNA binding"/>
    <property type="evidence" value="ECO:0007669"/>
    <property type="project" value="InterPro"/>
</dbReference>
<dbReference type="GO" id="GO:0004803">
    <property type="term" value="F:transposase activity"/>
    <property type="evidence" value="ECO:0007669"/>
    <property type="project" value="InterPro"/>
</dbReference>
<dbReference type="Pfam" id="PF01548">
    <property type="entry name" value="DEDD_Tnp_IS110"/>
    <property type="match status" value="1"/>
</dbReference>
<sequence length="370" mass="41214">MKYTTYVGIDAHKETLAVAKIHLEATEADFLGIIPNTADAVKSLVKKLGNPQKLCFCYEAGPCGYVLYRQLVRLGAACIVVAPSLIPTKPGERVKTDRRDAKKLARLLRNGDLTPVWVPGPEQEALRDLVRLREDANIDRLRKRNQLGKFLLRNGIHPSQKTRPWTVKYWQWLKALHFEQYAHQIVVSESIQTIERAEALVNRLDKAIEEAASHLTNPKLFQALQGFKGIGLITAATLVAEIGDITRFKTAKQFMAFVGLVPGESSSGGTRRQGRITKTGNAHVRSVIIEAGWHYLKKPVVGKALQKRQANLSEAVITIAWKAQQRLNHKYRKIAAKGKPRQVAVVAVARELLGFVWAMANQVAKENSVA</sequence>
<dbReference type="Proteomes" id="UP000295008">
    <property type="component" value="Unassembled WGS sequence"/>
</dbReference>
<evidence type="ECO:0000313" key="4">
    <source>
        <dbReference type="Proteomes" id="UP000295008"/>
    </source>
</evidence>
<dbReference type="Pfam" id="PF02371">
    <property type="entry name" value="Transposase_20"/>
    <property type="match status" value="1"/>
</dbReference>
<proteinExistence type="predicted"/>
<dbReference type="PANTHER" id="PTHR33055">
    <property type="entry name" value="TRANSPOSASE FOR INSERTION SEQUENCE ELEMENT IS1111A"/>
    <property type="match status" value="1"/>
</dbReference>
<keyword evidence="4" id="KW-1185">Reference proteome</keyword>
<evidence type="ECO:0000259" key="2">
    <source>
        <dbReference type="Pfam" id="PF02371"/>
    </source>
</evidence>
<feature type="domain" description="Transposase IS116/IS110/IS902 C-terminal" evidence="2">
    <location>
        <begin position="223"/>
        <end position="296"/>
    </location>
</feature>
<dbReference type="RefSeq" id="WP_132018396.1">
    <property type="nucleotide sequence ID" value="NZ_SLUN01000084.1"/>
</dbReference>
<evidence type="ECO:0000259" key="1">
    <source>
        <dbReference type="Pfam" id="PF01548"/>
    </source>
</evidence>
<feature type="domain" description="Transposase IS110-like N-terminal" evidence="1">
    <location>
        <begin position="7"/>
        <end position="152"/>
    </location>
</feature>
<dbReference type="OrthoDB" id="3191145at2"/>
<dbReference type="InterPro" id="IPR002525">
    <property type="entry name" value="Transp_IS110-like_N"/>
</dbReference>
<dbReference type="InterPro" id="IPR047650">
    <property type="entry name" value="Transpos_IS110"/>
</dbReference>
<organism evidence="3 4">
    <name type="scientific">Hydrogenispora ethanolica</name>
    <dbReference type="NCBI Taxonomy" id="1082276"/>
    <lineage>
        <taxon>Bacteria</taxon>
        <taxon>Bacillati</taxon>
        <taxon>Bacillota</taxon>
        <taxon>Hydrogenispora</taxon>
    </lineage>
</organism>
<reference evidence="3 4" key="1">
    <citation type="submission" date="2019-03" db="EMBL/GenBank/DDBJ databases">
        <title>Genomic Encyclopedia of Type Strains, Phase IV (KMG-IV): sequencing the most valuable type-strain genomes for metagenomic binning, comparative biology and taxonomic classification.</title>
        <authorList>
            <person name="Goeker M."/>
        </authorList>
    </citation>
    <scope>NUCLEOTIDE SEQUENCE [LARGE SCALE GENOMIC DNA]</scope>
    <source>
        <strain evidence="3 4">LX-B</strain>
    </source>
</reference>
<comment type="caution">
    <text evidence="3">The sequence shown here is derived from an EMBL/GenBank/DDBJ whole genome shotgun (WGS) entry which is preliminary data.</text>
</comment>
<dbReference type="PANTHER" id="PTHR33055:SF15">
    <property type="entry name" value="TRANSPOSASE-RELATED"/>
    <property type="match status" value="1"/>
</dbReference>
<name>A0A4R1QMN3_HYDET</name>